<dbReference type="RefSeq" id="WP_130170397.1">
    <property type="nucleotide sequence ID" value="NZ_SHMR01000001.1"/>
</dbReference>
<keyword evidence="2" id="KW-0472">Membrane</keyword>
<organism evidence="4 5">
    <name type="scientific">Natrinema altunense</name>
    <dbReference type="NCBI Taxonomy" id="222984"/>
    <lineage>
        <taxon>Archaea</taxon>
        <taxon>Methanobacteriati</taxon>
        <taxon>Methanobacteriota</taxon>
        <taxon>Stenosarchaea group</taxon>
        <taxon>Halobacteria</taxon>
        <taxon>Halobacteriales</taxon>
        <taxon>Natrialbaceae</taxon>
        <taxon>Natrinema</taxon>
    </lineage>
</organism>
<keyword evidence="2" id="KW-1133">Transmembrane helix</keyword>
<dbReference type="AlphaFoldDB" id="A0A482Y621"/>
<dbReference type="OrthoDB" id="206550at2157"/>
<reference evidence="4 5" key="1">
    <citation type="submission" date="2019-02" db="EMBL/GenBank/DDBJ databases">
        <title>Genome analysis provides insights into bioremediation potentialities and Haloocin production by Natrinema altunense strain 4.1R isolated from Chott Douz in Tunisian desert.</title>
        <authorList>
            <person name="Najjari A."/>
            <person name="Youssef N."/>
            <person name="Ben Dhia O."/>
            <person name="Ferjani R."/>
            <person name="El Hidri D."/>
            <person name="Ouzari H.I."/>
            <person name="Cherif A."/>
        </authorList>
    </citation>
    <scope>NUCLEOTIDE SEQUENCE [LARGE SCALE GENOMIC DNA]</scope>
    <source>
        <strain evidence="4 5">4.1R</strain>
    </source>
</reference>
<feature type="region of interest" description="Disordered" evidence="1">
    <location>
        <begin position="659"/>
        <end position="691"/>
    </location>
</feature>
<evidence type="ECO:0000313" key="4">
    <source>
        <dbReference type="EMBL" id="RZH69595.1"/>
    </source>
</evidence>
<feature type="transmembrane region" description="Helical" evidence="2">
    <location>
        <begin position="479"/>
        <end position="497"/>
    </location>
</feature>
<feature type="compositionally biased region" description="Polar residues" evidence="1">
    <location>
        <begin position="197"/>
        <end position="209"/>
    </location>
</feature>
<feature type="region of interest" description="Disordered" evidence="1">
    <location>
        <begin position="195"/>
        <end position="241"/>
    </location>
</feature>
<dbReference type="STRING" id="222984.GCA_000731985_00854"/>
<name>A0A482Y621_9EURY</name>
<feature type="transmembrane region" description="Helical" evidence="2">
    <location>
        <begin position="503"/>
        <end position="522"/>
    </location>
</feature>
<protein>
    <submittedName>
        <fullName evidence="4">DUF4129 domain-containing protein</fullName>
    </submittedName>
</protein>
<keyword evidence="2" id="KW-0812">Transmembrane</keyword>
<proteinExistence type="predicted"/>
<gene>
    <name evidence="4" type="ORF">ELS17_09375</name>
</gene>
<comment type="caution">
    <text evidence="4">The sequence shown here is derived from an EMBL/GenBank/DDBJ whole genome shotgun (WGS) entry which is preliminary data.</text>
</comment>
<feature type="transmembrane region" description="Helical" evidence="2">
    <location>
        <begin position="447"/>
        <end position="467"/>
    </location>
</feature>
<evidence type="ECO:0000256" key="1">
    <source>
        <dbReference type="SAM" id="MobiDB-lite"/>
    </source>
</evidence>
<feature type="region of interest" description="Disordered" evidence="1">
    <location>
        <begin position="42"/>
        <end position="97"/>
    </location>
</feature>
<evidence type="ECO:0000259" key="3">
    <source>
        <dbReference type="Pfam" id="PF13559"/>
    </source>
</evidence>
<feature type="region of interest" description="Disordered" evidence="1">
    <location>
        <begin position="767"/>
        <end position="809"/>
    </location>
</feature>
<sequence>MSDDATPDDADDAASGGADYRQVSLVALAALALVLTAALAPGLTGGESDSSPGADVDWDGIVPDIDFNPDTDTDIDGSDDGGNADGEPGDGPGGGFDWRRLLEWLNLDRNDDVEPPTETDGKPQCVIMLDREPVPGSRLTATIRYEGEPLTETPVWFDERRVGETDDAGRVTGEVPYVEELVIRVGTATDATCRAGTATSLPSSTTSGSAGYHSDDARQSSADVRGLGSPEPGIGAVPSVRRDVPTAAATVSTASVTSSASSTLALASSATPAASVQEESPGNATGSYAVDGEVTIDVDGEPYPDETITIDAAVEDVPMREATVSVDGTAVGETDGSGRATVRVPDDGTDTFEIGVARGDFAGTTTVDVLLLEAAFAPAGIAPIPGSPGAVEATTNGEPVAGATVTVDGERVGATDADGRLATGLPLDPTATVTVSTERQTASVSLVGAYGGSALVLSSIILGLMALSYRHASRRGPMAVLGGTAGVAAVLVAEAFYGQWAGIAVLGGVCLLGLAVGLSRSGRGSPSLSVRDCSSPRDWLDRLLSRLVALGLGLVDRLEVLLEWLHALAGAVHEWVRSLPRSGRGLWVRFAAWLGTVPGRVRSGLEATLATARTLPLRAIAAGVGAVPLIAAGYVVDGVRGAVLVTAALAAAGVMVARTDGDDPQTDARDRDAEPDAQTATTTDTSHAAAETRSFRDLWRAFARQVAPGRWRTRTPGEIERRALSKGYPRRPVRELTTLFREVEYGGRPRSASRRERAVEAYDAVERARAAETEATTAEAAAERDEDGTRSLSPTDRSHDPEPETEGEP</sequence>
<evidence type="ECO:0000313" key="5">
    <source>
        <dbReference type="Proteomes" id="UP000292704"/>
    </source>
</evidence>
<dbReference type="InterPro" id="IPR025403">
    <property type="entry name" value="TgpA-like_C"/>
</dbReference>
<feature type="domain" description="Protein-glutamine gamma-glutamyltransferase-like C-terminal" evidence="3">
    <location>
        <begin position="695"/>
        <end position="763"/>
    </location>
</feature>
<dbReference type="EMBL" id="SHMR01000001">
    <property type="protein sequence ID" value="RZH69595.1"/>
    <property type="molecule type" value="Genomic_DNA"/>
</dbReference>
<dbReference type="Proteomes" id="UP000292704">
    <property type="component" value="Unassembled WGS sequence"/>
</dbReference>
<feature type="compositionally biased region" description="Low complexity" evidence="1">
    <location>
        <begin position="676"/>
        <end position="691"/>
    </location>
</feature>
<feature type="transmembrane region" description="Helical" evidence="2">
    <location>
        <begin position="615"/>
        <end position="636"/>
    </location>
</feature>
<accession>A0A482Y621</accession>
<feature type="compositionally biased region" description="Acidic residues" evidence="1">
    <location>
        <begin position="67"/>
        <end position="79"/>
    </location>
</feature>
<evidence type="ECO:0000256" key="2">
    <source>
        <dbReference type="SAM" id="Phobius"/>
    </source>
</evidence>
<dbReference type="Pfam" id="PF13559">
    <property type="entry name" value="DUF4129"/>
    <property type="match status" value="1"/>
</dbReference>